<organism evidence="2 3">
    <name type="scientific">Drosophila madeirensis</name>
    <name type="common">Fruit fly</name>
    <dbReference type="NCBI Taxonomy" id="30013"/>
    <lineage>
        <taxon>Eukaryota</taxon>
        <taxon>Metazoa</taxon>
        <taxon>Ecdysozoa</taxon>
        <taxon>Arthropoda</taxon>
        <taxon>Hexapoda</taxon>
        <taxon>Insecta</taxon>
        <taxon>Pterygota</taxon>
        <taxon>Neoptera</taxon>
        <taxon>Endopterygota</taxon>
        <taxon>Diptera</taxon>
        <taxon>Brachycera</taxon>
        <taxon>Muscomorpha</taxon>
        <taxon>Ephydroidea</taxon>
        <taxon>Drosophilidae</taxon>
        <taxon>Drosophila</taxon>
        <taxon>Sophophora</taxon>
    </lineage>
</organism>
<evidence type="ECO:0000313" key="3">
    <source>
        <dbReference type="Proteomes" id="UP001500889"/>
    </source>
</evidence>
<reference evidence="2 3" key="1">
    <citation type="submission" date="2024-02" db="EMBL/GenBank/DDBJ databases">
        <title>A chromosome-level genome assembly of Drosophila madeirensis, a fruit fly species endemic to Madeira island.</title>
        <authorList>
            <person name="Tomihara K."/>
            <person name="Llopart A."/>
            <person name="Yamamoto D."/>
        </authorList>
    </citation>
    <scope>NUCLEOTIDE SEQUENCE [LARGE SCALE GENOMIC DNA]</scope>
    <source>
        <strain evidence="2 3">RF1</strain>
    </source>
</reference>
<dbReference type="Proteomes" id="UP001500889">
    <property type="component" value="Chromosome O"/>
</dbReference>
<keyword evidence="1" id="KW-0812">Transmembrane</keyword>
<dbReference type="AlphaFoldDB" id="A0AAU9F7D0"/>
<keyword evidence="1" id="KW-1133">Transmembrane helix</keyword>
<keyword evidence="3" id="KW-1185">Reference proteome</keyword>
<proteinExistence type="predicted"/>
<name>A0AAU9F7D0_DROMD</name>
<evidence type="ECO:0000313" key="2">
    <source>
        <dbReference type="EMBL" id="BFF89077.1"/>
    </source>
</evidence>
<sequence length="189" mass="21570">MAQQEKQLLFWNTFSIFYYAYYLNIHQLYGDLKDVPALVDASGKDKWLRECFTLLTTILLVLRFLLTFAGLSASVVAIYPILTNSQPELLMPIIIVQAINDVVLNLYELLVGYGVLNYLFPQSTALFVVFLAKMVIKITCSLSSLNYYSDQHNRLVHLNSYNIEDAQSIGPSEDSLYEFELNNLSFPSD</sequence>
<feature type="transmembrane region" description="Helical" evidence="1">
    <location>
        <begin position="119"/>
        <end position="136"/>
    </location>
</feature>
<gene>
    <name evidence="2" type="ORF">DMAD_07912</name>
</gene>
<dbReference type="EMBL" id="AP029263">
    <property type="protein sequence ID" value="BFF89077.1"/>
    <property type="molecule type" value="Genomic_DNA"/>
</dbReference>
<evidence type="ECO:0008006" key="4">
    <source>
        <dbReference type="Google" id="ProtNLM"/>
    </source>
</evidence>
<protein>
    <recommendedName>
        <fullName evidence="4">Transmembrane protein 138</fullName>
    </recommendedName>
</protein>
<evidence type="ECO:0000256" key="1">
    <source>
        <dbReference type="SAM" id="Phobius"/>
    </source>
</evidence>
<feature type="transmembrane region" description="Helical" evidence="1">
    <location>
        <begin position="52"/>
        <end position="82"/>
    </location>
</feature>
<accession>A0AAU9F7D0</accession>
<keyword evidence="1" id="KW-0472">Membrane</keyword>